<evidence type="ECO:0000256" key="2">
    <source>
        <dbReference type="ARBA" id="ARBA00022448"/>
    </source>
</evidence>
<feature type="transmembrane region" description="Helical" evidence="9">
    <location>
        <begin position="39"/>
        <end position="57"/>
    </location>
</feature>
<dbReference type="RefSeq" id="WP_012872020.1">
    <property type="nucleotide sequence ID" value="NC_013523.1"/>
</dbReference>
<name>D1C406_SPHTD</name>
<dbReference type="STRING" id="479434.Sthe_1538"/>
<reference evidence="11" key="1">
    <citation type="submission" date="2009-11" db="EMBL/GenBank/DDBJ databases">
        <title>The complete chromosome 1 of Sphaerobacter thermophilus DSM 20745.</title>
        <authorList>
            <person name="Lucas S."/>
            <person name="Copeland A."/>
            <person name="Lapidus A."/>
            <person name="Glavina del Rio T."/>
            <person name="Dalin E."/>
            <person name="Tice H."/>
            <person name="Bruce D."/>
            <person name="Goodwin L."/>
            <person name="Pitluck S."/>
            <person name="Kyrpides N."/>
            <person name="Mavromatis K."/>
            <person name="Ivanova N."/>
            <person name="Mikhailova N."/>
            <person name="LaButti K.M."/>
            <person name="Clum A."/>
            <person name="Sun H.I."/>
            <person name="Brettin T."/>
            <person name="Detter J.C."/>
            <person name="Han C."/>
            <person name="Larimer F."/>
            <person name="Land M."/>
            <person name="Hauser L."/>
            <person name="Markowitz V."/>
            <person name="Cheng J.F."/>
            <person name="Hugenholtz P."/>
            <person name="Woyke T."/>
            <person name="Wu D."/>
            <person name="Steenblock K."/>
            <person name="Schneider S."/>
            <person name="Pukall R."/>
            <person name="Goeker M."/>
            <person name="Klenk H.P."/>
            <person name="Eisen J.A."/>
        </authorList>
    </citation>
    <scope>NUCLEOTIDE SEQUENCE [LARGE SCALE GENOMIC DNA]</scope>
    <source>
        <strain evidence="11">ATCC 49802 / DSM 20745 / S 6022</strain>
    </source>
</reference>
<protein>
    <submittedName>
        <fullName evidence="10">Inner-membrane translocator</fullName>
    </submittedName>
</protein>
<keyword evidence="6 9" id="KW-1133">Transmembrane helix</keyword>
<keyword evidence="2" id="KW-0813">Transport</keyword>
<dbReference type="GO" id="GO:0005886">
    <property type="term" value="C:plasma membrane"/>
    <property type="evidence" value="ECO:0007669"/>
    <property type="project" value="UniProtKB-SubCell"/>
</dbReference>
<evidence type="ECO:0000256" key="6">
    <source>
        <dbReference type="ARBA" id="ARBA00022989"/>
    </source>
</evidence>
<dbReference type="EMBL" id="CP001823">
    <property type="protein sequence ID" value="ACZ38973.1"/>
    <property type="molecule type" value="Genomic_DNA"/>
</dbReference>
<dbReference type="AlphaFoldDB" id="D1C406"/>
<gene>
    <name evidence="10" type="ordered locus">Sthe_1538</name>
</gene>
<dbReference type="Proteomes" id="UP000002027">
    <property type="component" value="Chromosome 1"/>
</dbReference>
<evidence type="ECO:0000256" key="3">
    <source>
        <dbReference type="ARBA" id="ARBA00022475"/>
    </source>
</evidence>
<accession>D1C406</accession>
<proteinExistence type="inferred from homology"/>
<keyword evidence="7 9" id="KW-0472">Membrane</keyword>
<feature type="transmembrane region" description="Helical" evidence="9">
    <location>
        <begin position="12"/>
        <end position="32"/>
    </location>
</feature>
<feature type="transmembrane region" description="Helical" evidence="9">
    <location>
        <begin position="96"/>
        <end position="119"/>
    </location>
</feature>
<evidence type="ECO:0000256" key="8">
    <source>
        <dbReference type="ARBA" id="ARBA00037998"/>
    </source>
</evidence>
<reference evidence="10 11" key="2">
    <citation type="journal article" date="2010" name="Stand. Genomic Sci.">
        <title>Complete genome sequence of Desulfohalobium retbaense type strain (HR(100)).</title>
        <authorList>
            <person name="Spring S."/>
            <person name="Nolan M."/>
            <person name="Lapidus A."/>
            <person name="Glavina Del Rio T."/>
            <person name="Copeland A."/>
            <person name="Tice H."/>
            <person name="Cheng J.F."/>
            <person name="Lucas S."/>
            <person name="Land M."/>
            <person name="Chen F."/>
            <person name="Bruce D."/>
            <person name="Goodwin L."/>
            <person name="Pitluck S."/>
            <person name="Ivanova N."/>
            <person name="Mavromatis K."/>
            <person name="Mikhailova N."/>
            <person name="Pati A."/>
            <person name="Chen A."/>
            <person name="Palaniappan K."/>
            <person name="Hauser L."/>
            <person name="Chang Y.J."/>
            <person name="Jeffries C.D."/>
            <person name="Munk C."/>
            <person name="Kiss H."/>
            <person name="Chain P."/>
            <person name="Han C."/>
            <person name="Brettin T."/>
            <person name="Detter J.C."/>
            <person name="Schuler E."/>
            <person name="Goker M."/>
            <person name="Rohde M."/>
            <person name="Bristow J."/>
            <person name="Eisen J.A."/>
            <person name="Markowitz V."/>
            <person name="Hugenholtz P."/>
            <person name="Kyrpides N.C."/>
            <person name="Klenk H.P."/>
        </authorList>
    </citation>
    <scope>NUCLEOTIDE SEQUENCE [LARGE SCALE GENOMIC DNA]</scope>
    <source>
        <strain evidence="11">ATCC 49802 / DSM 20745 / S 6022</strain>
    </source>
</reference>
<feature type="transmembrane region" description="Helical" evidence="9">
    <location>
        <begin position="63"/>
        <end position="84"/>
    </location>
</feature>
<keyword evidence="11" id="KW-1185">Reference proteome</keyword>
<sequence>MTLLLQTIANGVLIGGLYVGIAIGFALAFGVLDVVDFAVGEWVMLGGFLGFYLWQWLGVDPFFLLPVAFLVFGVAGYLLAPLIYRVRSGSYARPALMALAFTFGISLIMRGSTLTLLGFNTRTVTTQVGQQTFMLGQIALPGLRVVAFAFALLVIAAFLIFLYRTRLGLAIRAVAQNRQTAGLMGIDVKRVSAIVYALYAALTGMVGVLMAAIYSVNAEVGIRYTLFAFFVVVLAGLGSISGVLAAGLFLGILEALSAVYVGGSYTYLIVFGVLYLALVVSPHGLLRRGARV</sequence>
<evidence type="ECO:0000256" key="1">
    <source>
        <dbReference type="ARBA" id="ARBA00004651"/>
    </source>
</evidence>
<evidence type="ECO:0000256" key="5">
    <source>
        <dbReference type="ARBA" id="ARBA00022970"/>
    </source>
</evidence>
<dbReference type="CDD" id="cd06582">
    <property type="entry name" value="TM_PBP1_LivH_like"/>
    <property type="match status" value="1"/>
</dbReference>
<evidence type="ECO:0000313" key="11">
    <source>
        <dbReference type="Proteomes" id="UP000002027"/>
    </source>
</evidence>
<dbReference type="PANTHER" id="PTHR11795">
    <property type="entry name" value="BRANCHED-CHAIN AMINO ACID TRANSPORT SYSTEM PERMEASE PROTEIN LIVH"/>
    <property type="match status" value="1"/>
</dbReference>
<feature type="transmembrane region" description="Helical" evidence="9">
    <location>
        <begin position="193"/>
        <end position="214"/>
    </location>
</feature>
<comment type="similarity">
    <text evidence="8">Belongs to the binding-protein-dependent transport system permease family. LivHM subfamily.</text>
</comment>
<feature type="transmembrane region" description="Helical" evidence="9">
    <location>
        <begin position="265"/>
        <end position="286"/>
    </location>
</feature>
<dbReference type="OrthoDB" id="9807115at2"/>
<evidence type="ECO:0000313" key="10">
    <source>
        <dbReference type="EMBL" id="ACZ38973.1"/>
    </source>
</evidence>
<dbReference type="KEGG" id="sti:Sthe_1538"/>
<comment type="subcellular location">
    <subcellularLocation>
        <location evidence="1">Cell membrane</location>
        <topology evidence="1">Multi-pass membrane protein</topology>
    </subcellularLocation>
</comment>
<evidence type="ECO:0000256" key="7">
    <source>
        <dbReference type="ARBA" id="ARBA00023136"/>
    </source>
</evidence>
<feature type="transmembrane region" description="Helical" evidence="9">
    <location>
        <begin position="226"/>
        <end position="253"/>
    </location>
</feature>
<keyword evidence="3" id="KW-1003">Cell membrane</keyword>
<dbReference type="Pfam" id="PF02653">
    <property type="entry name" value="BPD_transp_2"/>
    <property type="match status" value="1"/>
</dbReference>
<feature type="transmembrane region" description="Helical" evidence="9">
    <location>
        <begin position="139"/>
        <end position="163"/>
    </location>
</feature>
<dbReference type="GO" id="GO:0006865">
    <property type="term" value="P:amino acid transport"/>
    <property type="evidence" value="ECO:0007669"/>
    <property type="project" value="UniProtKB-KW"/>
</dbReference>
<dbReference type="InterPro" id="IPR052157">
    <property type="entry name" value="BCAA_transport_permease"/>
</dbReference>
<evidence type="ECO:0000256" key="4">
    <source>
        <dbReference type="ARBA" id="ARBA00022692"/>
    </source>
</evidence>
<dbReference type="GO" id="GO:0022857">
    <property type="term" value="F:transmembrane transporter activity"/>
    <property type="evidence" value="ECO:0007669"/>
    <property type="project" value="InterPro"/>
</dbReference>
<dbReference type="InParanoid" id="D1C406"/>
<keyword evidence="5" id="KW-0029">Amino-acid transport</keyword>
<organism evidence="10 11">
    <name type="scientific">Sphaerobacter thermophilus (strain ATCC 49802 / DSM 20745 / KCCM 41009 / NCIMB 13125 / S 6022)</name>
    <dbReference type="NCBI Taxonomy" id="479434"/>
    <lineage>
        <taxon>Bacteria</taxon>
        <taxon>Pseudomonadati</taxon>
        <taxon>Thermomicrobiota</taxon>
        <taxon>Thermomicrobia</taxon>
        <taxon>Sphaerobacterales</taxon>
        <taxon>Sphaerobacterineae</taxon>
        <taxon>Sphaerobacteraceae</taxon>
        <taxon>Sphaerobacter</taxon>
    </lineage>
</organism>
<dbReference type="InterPro" id="IPR001851">
    <property type="entry name" value="ABC_transp_permease"/>
</dbReference>
<keyword evidence="4 9" id="KW-0812">Transmembrane</keyword>
<dbReference type="PANTHER" id="PTHR11795:SF445">
    <property type="entry name" value="AMINO ACID ABC TRANSPORTER PERMEASE PROTEIN"/>
    <property type="match status" value="1"/>
</dbReference>
<dbReference type="HOGENOM" id="CLU_039929_2_0_0"/>
<evidence type="ECO:0000256" key="9">
    <source>
        <dbReference type="SAM" id="Phobius"/>
    </source>
</evidence>
<dbReference type="eggNOG" id="COG0559">
    <property type="taxonomic scope" value="Bacteria"/>
</dbReference>